<evidence type="ECO:0000259" key="6">
    <source>
        <dbReference type="Pfam" id="PF25876"/>
    </source>
</evidence>
<dbReference type="GO" id="GO:0005886">
    <property type="term" value="C:plasma membrane"/>
    <property type="evidence" value="ECO:0007669"/>
    <property type="project" value="UniProtKB-SubCell"/>
</dbReference>
<dbReference type="STRING" id="282683.SAMN04488105_106242"/>
<evidence type="ECO:0000259" key="7">
    <source>
        <dbReference type="Pfam" id="PF25917"/>
    </source>
</evidence>
<keyword evidence="3" id="KW-0175">Coiled coil</keyword>
<dbReference type="SUPFAM" id="SSF111369">
    <property type="entry name" value="HlyD-like secretion proteins"/>
    <property type="match status" value="1"/>
</dbReference>
<dbReference type="GO" id="GO:0022857">
    <property type="term" value="F:transmembrane transporter activity"/>
    <property type="evidence" value="ECO:0007669"/>
    <property type="project" value="InterPro"/>
</dbReference>
<comment type="similarity">
    <text evidence="2">Belongs to the membrane fusion protein (MFP) (TC 8.A.1) family.</text>
</comment>
<dbReference type="Pfam" id="PF25876">
    <property type="entry name" value="HH_MFP_RND"/>
    <property type="match status" value="1"/>
</dbReference>
<dbReference type="Pfam" id="PF25917">
    <property type="entry name" value="BSH_RND"/>
    <property type="match status" value="1"/>
</dbReference>
<proteinExistence type="inferred from homology"/>
<dbReference type="InterPro" id="IPR058626">
    <property type="entry name" value="MdtA-like_b-barrel"/>
</dbReference>
<dbReference type="OrthoDB" id="9816569at2"/>
<dbReference type="InterPro" id="IPR058627">
    <property type="entry name" value="MdtA-like_C"/>
</dbReference>
<feature type="region of interest" description="Disordered" evidence="4">
    <location>
        <begin position="370"/>
        <end position="394"/>
    </location>
</feature>
<feature type="domain" description="Multidrug resistance protein MdtA-like C-terminal permuted SH3" evidence="9">
    <location>
        <begin position="301"/>
        <end position="362"/>
    </location>
</feature>
<dbReference type="Pfam" id="PF25967">
    <property type="entry name" value="RND-MFP_C"/>
    <property type="match status" value="1"/>
</dbReference>
<dbReference type="GO" id="GO:0046677">
    <property type="term" value="P:response to antibiotic"/>
    <property type="evidence" value="ECO:0007669"/>
    <property type="project" value="TreeGrafter"/>
</dbReference>
<dbReference type="Gene3D" id="2.40.30.170">
    <property type="match status" value="1"/>
</dbReference>
<organism evidence="10 11">
    <name type="scientific">Salipiger thiooxidans</name>
    <dbReference type="NCBI Taxonomy" id="282683"/>
    <lineage>
        <taxon>Bacteria</taxon>
        <taxon>Pseudomonadati</taxon>
        <taxon>Pseudomonadota</taxon>
        <taxon>Alphaproteobacteria</taxon>
        <taxon>Rhodobacterales</taxon>
        <taxon>Roseobacteraceae</taxon>
        <taxon>Salipiger</taxon>
    </lineage>
</organism>
<comment type="subcellular location">
    <subcellularLocation>
        <location evidence="1">Cell envelope</location>
    </subcellularLocation>
</comment>
<dbReference type="FunFam" id="2.40.420.20:FF:000001">
    <property type="entry name" value="Efflux RND transporter periplasmic adaptor subunit"/>
    <property type="match status" value="1"/>
</dbReference>
<dbReference type="Pfam" id="PF25944">
    <property type="entry name" value="Beta-barrel_RND"/>
    <property type="match status" value="1"/>
</dbReference>
<dbReference type="InterPro" id="IPR006143">
    <property type="entry name" value="RND_pump_MFP"/>
</dbReference>
<feature type="domain" description="Multidrug resistance protein MdtA-like barrel-sandwich hybrid" evidence="7">
    <location>
        <begin position="64"/>
        <end position="205"/>
    </location>
</feature>
<evidence type="ECO:0000313" key="11">
    <source>
        <dbReference type="Proteomes" id="UP000198994"/>
    </source>
</evidence>
<feature type="coiled-coil region" evidence="3">
    <location>
        <begin position="97"/>
        <end position="131"/>
    </location>
</feature>
<dbReference type="EMBL" id="FNAV01000006">
    <property type="protein sequence ID" value="SDE70453.1"/>
    <property type="molecule type" value="Genomic_DNA"/>
</dbReference>
<gene>
    <name evidence="10" type="ORF">SAMN04488105_106242</name>
</gene>
<accession>A0A1G7F3C8</accession>
<dbReference type="Gene3D" id="1.10.287.470">
    <property type="entry name" value="Helix hairpin bin"/>
    <property type="match status" value="1"/>
</dbReference>
<dbReference type="InterPro" id="IPR058625">
    <property type="entry name" value="MdtA-like_BSH"/>
</dbReference>
<evidence type="ECO:0000256" key="4">
    <source>
        <dbReference type="SAM" id="MobiDB-lite"/>
    </source>
</evidence>
<evidence type="ECO:0000313" key="10">
    <source>
        <dbReference type="EMBL" id="SDE70453.1"/>
    </source>
</evidence>
<reference evidence="11" key="1">
    <citation type="submission" date="2016-10" db="EMBL/GenBank/DDBJ databases">
        <authorList>
            <person name="Varghese N."/>
            <person name="Submissions S."/>
        </authorList>
    </citation>
    <scope>NUCLEOTIDE SEQUENCE [LARGE SCALE GENOMIC DNA]</scope>
    <source>
        <strain evidence="11">DSM 10146</strain>
    </source>
</reference>
<feature type="chain" id="PRO_5011494939" evidence="5">
    <location>
        <begin position="30"/>
        <end position="394"/>
    </location>
</feature>
<dbReference type="RefSeq" id="WP_089958973.1">
    <property type="nucleotide sequence ID" value="NZ_FNAV01000006.1"/>
</dbReference>
<dbReference type="Proteomes" id="UP000198994">
    <property type="component" value="Unassembled WGS sequence"/>
</dbReference>
<dbReference type="Gene3D" id="2.40.50.100">
    <property type="match status" value="1"/>
</dbReference>
<feature type="compositionally biased region" description="Low complexity" evidence="4">
    <location>
        <begin position="379"/>
        <end position="394"/>
    </location>
</feature>
<dbReference type="PANTHER" id="PTHR30158">
    <property type="entry name" value="ACRA/E-RELATED COMPONENT OF DRUG EFFLUX TRANSPORTER"/>
    <property type="match status" value="1"/>
</dbReference>
<evidence type="ECO:0000256" key="3">
    <source>
        <dbReference type="SAM" id="Coils"/>
    </source>
</evidence>
<keyword evidence="11" id="KW-1185">Reference proteome</keyword>
<feature type="domain" description="Multidrug resistance protein MdtA-like alpha-helical hairpin" evidence="6">
    <location>
        <begin position="105"/>
        <end position="173"/>
    </location>
</feature>
<sequence>MPQGFFRSLREKLVIGGLFAAASALPVAAQQGEAPPQPVTVVTLESSDVTLTSALPGRVTASGVAEVRPQVGGIIDERLFEEGRDVTRGDPMYRIDSATYEAAKAAAEASLAQAEAQLASAEREATRQNELRERNVASQQTLDDALAARDVAAASVKVAEANLLSANIDLDRTTIRAPISGVAGLSEATQGALVTSGQTTALTTIRQLDPVYVDVTQSAAEVLRWRRSGQQVAEDSSAVVHLRLADGEIYEHAGYLAAAEPHVNELTGVIVLRLEFPNPERLLLPGMYVQVEVPQGQINGAILTPQEGVTRDRRGRPVAMVVNAENVVETRELTVQSDQGANWVVTGGLEAGDRIIVAGLQKVSVGMTVTPQERSAETEGGAEQAPAADAPAKE</sequence>
<dbReference type="NCBIfam" id="TIGR01730">
    <property type="entry name" value="RND_mfp"/>
    <property type="match status" value="1"/>
</dbReference>
<dbReference type="PANTHER" id="PTHR30158:SF3">
    <property type="entry name" value="MULTIDRUG EFFLUX PUMP SUBUNIT ACRA-RELATED"/>
    <property type="match status" value="1"/>
</dbReference>
<name>A0A1G7F3C8_9RHOB</name>
<evidence type="ECO:0000259" key="8">
    <source>
        <dbReference type="Pfam" id="PF25944"/>
    </source>
</evidence>
<feature type="domain" description="Multidrug resistance protein MdtA-like beta-barrel" evidence="8">
    <location>
        <begin position="210"/>
        <end position="294"/>
    </location>
</feature>
<protein>
    <submittedName>
        <fullName evidence="10">Membrane fusion protein, multidrug efflux system</fullName>
    </submittedName>
</protein>
<dbReference type="InterPro" id="IPR058624">
    <property type="entry name" value="MdtA-like_HH"/>
</dbReference>
<evidence type="ECO:0000256" key="1">
    <source>
        <dbReference type="ARBA" id="ARBA00004196"/>
    </source>
</evidence>
<keyword evidence="5" id="KW-0732">Signal</keyword>
<feature type="signal peptide" evidence="5">
    <location>
        <begin position="1"/>
        <end position="29"/>
    </location>
</feature>
<dbReference type="AlphaFoldDB" id="A0A1G7F3C8"/>
<dbReference type="Gene3D" id="2.40.420.20">
    <property type="match status" value="1"/>
</dbReference>
<evidence type="ECO:0000256" key="5">
    <source>
        <dbReference type="SAM" id="SignalP"/>
    </source>
</evidence>
<evidence type="ECO:0000259" key="9">
    <source>
        <dbReference type="Pfam" id="PF25967"/>
    </source>
</evidence>
<evidence type="ECO:0000256" key="2">
    <source>
        <dbReference type="ARBA" id="ARBA00009477"/>
    </source>
</evidence>